<evidence type="ECO:0000313" key="2">
    <source>
        <dbReference type="Proteomes" id="UP000829276"/>
    </source>
</evidence>
<name>A0AC61TRW8_9CAUD</name>
<accession>A0AC61TRW8</accession>
<dbReference type="Proteomes" id="UP000829276">
    <property type="component" value="Segment"/>
</dbReference>
<protein>
    <submittedName>
        <fullName evidence="1">Uncharacterized protein</fullName>
    </submittedName>
</protein>
<evidence type="ECO:0000313" key="1">
    <source>
        <dbReference type="EMBL" id="UNH58424.1"/>
    </source>
</evidence>
<reference evidence="1" key="1">
    <citation type="submission" date="2022-02" db="EMBL/GenBank/DDBJ databases">
        <authorList>
            <person name="Nazir A."/>
            <person name="Chen Y."/>
            <person name="Liu Y."/>
        </authorList>
    </citation>
    <scope>NUCLEOTIDE SEQUENCE</scope>
</reference>
<organism evidence="1 2">
    <name type="scientific">Bacillus phage vB_BsuS_PJN02</name>
    <dbReference type="NCBI Taxonomy" id="2920374"/>
    <lineage>
        <taxon>Viruses</taxon>
        <taxon>Duplodnaviria</taxon>
        <taxon>Heunggongvirae</taxon>
        <taxon>Uroviricota</taxon>
        <taxon>Caudoviricetes</taxon>
        <taxon>Heleneionescovirinae</taxon>
        <taxon>Zhangjivirus</taxon>
        <taxon>Zhangjivirus PJN02</taxon>
    </lineage>
</organism>
<keyword evidence="2" id="KW-1185">Reference proteome</keyword>
<dbReference type="EMBL" id="OM634653">
    <property type="protein sequence ID" value="UNH58424.1"/>
    <property type="molecule type" value="Genomic_DNA"/>
</dbReference>
<proteinExistence type="predicted"/>
<sequence>MQNKYIRITKAHNDKSWYKDNIGEVFKLDRENDLFYFIDSPLPSHLCAVNKKCAKLIITEDRVPKVGDKVLITNKRGRCVEYKNGDVLSVKNSFTHASEIEEVNSELILHNEYEVVVYMEEAKKEKKEIENPLLHKVFHKAHLKNMDNKELRDLVTDIFDEISTRAFYEGFKQGQFDEKMESLDDEEESPVIVITDEDIEWAIKEARKDRVQERRNKIVEQAKADVKRLVHNGYDGEGCWGSVGNETYRKFSYSVEFITDSNKRKVTALIRRTSDIHPRHIGRAKALPEDCFNVHIGKAIALRRALGLEVPEEYLNAPQPTEVHVGDVITAHSFTRTVREFITDDRFLTIEGMGHIRLDQVDKIIDDSRENK</sequence>